<dbReference type="InterPro" id="IPR035906">
    <property type="entry name" value="MetI-like_sf"/>
</dbReference>
<dbReference type="Pfam" id="PF00528">
    <property type="entry name" value="BPD_transp_1"/>
    <property type="match status" value="1"/>
</dbReference>
<dbReference type="KEGG" id="awd:AWOD_II_0320"/>
<dbReference type="PANTHER" id="PTHR43163:SF4">
    <property type="entry name" value="PUTRESCINE EXPORT SYSTEM PERMEASE PROTEIN SAPB"/>
    <property type="match status" value="1"/>
</dbReference>
<dbReference type="SUPFAM" id="SSF161098">
    <property type="entry name" value="MetI-like"/>
    <property type="match status" value="1"/>
</dbReference>
<proteinExistence type="inferred from homology"/>
<dbReference type="InterPro" id="IPR000515">
    <property type="entry name" value="MetI-like"/>
</dbReference>
<keyword evidence="6 9" id="KW-1133">Transmembrane helix</keyword>
<comment type="subcellular location">
    <subcellularLocation>
        <location evidence="1">Cell inner membrane</location>
        <topology evidence="1">Multi-pass membrane protein</topology>
    </subcellularLocation>
    <subcellularLocation>
        <location evidence="9">Cell membrane</location>
        <topology evidence="9">Multi-pass membrane protein</topology>
    </subcellularLocation>
</comment>
<evidence type="ECO:0000256" key="8">
    <source>
        <dbReference type="ARBA" id="ARBA00024202"/>
    </source>
</evidence>
<protein>
    <submittedName>
        <fullName evidence="11">Peptide transport system permease protein SapB</fullName>
    </submittedName>
</protein>
<keyword evidence="7 9" id="KW-0472">Membrane</keyword>
<dbReference type="Proteomes" id="UP000032427">
    <property type="component" value="Chromosome 2"/>
</dbReference>
<keyword evidence="4" id="KW-0997">Cell inner membrane</keyword>
<evidence type="ECO:0000259" key="10">
    <source>
        <dbReference type="PROSITE" id="PS50928"/>
    </source>
</evidence>
<dbReference type="GeneID" id="28542569"/>
<keyword evidence="5 9" id="KW-0812">Transmembrane</keyword>
<comment type="similarity">
    <text evidence="8">Belongs to the binding-protein-dependent transport system permease family. OppBC subfamily.</text>
</comment>
<dbReference type="AlphaFoldDB" id="A0A090JZW6"/>
<reference evidence="12" key="1">
    <citation type="submission" date="2014-09" db="EMBL/GenBank/DDBJ databases">
        <authorList>
            <person name="Hjerde E."/>
        </authorList>
    </citation>
    <scope>NUCLEOTIDE SEQUENCE [LARGE SCALE GENOMIC DNA]</scope>
    <source>
        <strain evidence="12">06/09/139</strain>
    </source>
</reference>
<dbReference type="EMBL" id="LN554847">
    <property type="protein sequence ID" value="CED56968.1"/>
    <property type="molecule type" value="Genomic_DNA"/>
</dbReference>
<keyword evidence="3" id="KW-1003">Cell membrane</keyword>
<feature type="transmembrane region" description="Helical" evidence="9">
    <location>
        <begin position="282"/>
        <end position="304"/>
    </location>
</feature>
<feature type="transmembrane region" description="Helical" evidence="9">
    <location>
        <begin position="244"/>
        <end position="262"/>
    </location>
</feature>
<dbReference type="OrthoDB" id="9805855at2"/>
<dbReference type="PANTHER" id="PTHR43163">
    <property type="entry name" value="DIPEPTIDE TRANSPORT SYSTEM PERMEASE PROTEIN DPPB-RELATED"/>
    <property type="match status" value="1"/>
</dbReference>
<evidence type="ECO:0000256" key="7">
    <source>
        <dbReference type="ARBA" id="ARBA00023136"/>
    </source>
</evidence>
<evidence type="ECO:0000256" key="9">
    <source>
        <dbReference type="RuleBase" id="RU363032"/>
    </source>
</evidence>
<evidence type="ECO:0000256" key="6">
    <source>
        <dbReference type="ARBA" id="ARBA00022989"/>
    </source>
</evidence>
<accession>A0A090JZW6</accession>
<evidence type="ECO:0000256" key="4">
    <source>
        <dbReference type="ARBA" id="ARBA00022519"/>
    </source>
</evidence>
<evidence type="ECO:0000256" key="3">
    <source>
        <dbReference type="ARBA" id="ARBA00022475"/>
    </source>
</evidence>
<feature type="domain" description="ABC transmembrane type-1" evidence="10">
    <location>
        <begin position="73"/>
        <end position="301"/>
    </location>
</feature>
<organism evidence="11 12">
    <name type="scientific">Aliivibrio wodanis</name>
    <dbReference type="NCBI Taxonomy" id="80852"/>
    <lineage>
        <taxon>Bacteria</taxon>
        <taxon>Pseudomonadati</taxon>
        <taxon>Pseudomonadota</taxon>
        <taxon>Gammaproteobacteria</taxon>
        <taxon>Vibrionales</taxon>
        <taxon>Vibrionaceae</taxon>
        <taxon>Aliivibrio</taxon>
    </lineage>
</organism>
<dbReference type="CDD" id="cd06261">
    <property type="entry name" value="TM_PBP2"/>
    <property type="match status" value="1"/>
</dbReference>
<dbReference type="GO" id="GO:0005886">
    <property type="term" value="C:plasma membrane"/>
    <property type="evidence" value="ECO:0007669"/>
    <property type="project" value="UniProtKB-SubCell"/>
</dbReference>
<evidence type="ECO:0000256" key="1">
    <source>
        <dbReference type="ARBA" id="ARBA00004429"/>
    </source>
</evidence>
<dbReference type="HOGENOM" id="CLU_036879_0_3_6"/>
<keyword evidence="2 9" id="KW-0813">Transport</keyword>
<dbReference type="GO" id="GO:0071916">
    <property type="term" value="F:dipeptide transmembrane transporter activity"/>
    <property type="evidence" value="ECO:0007669"/>
    <property type="project" value="TreeGrafter"/>
</dbReference>
<dbReference type="Gene3D" id="1.10.3720.10">
    <property type="entry name" value="MetI-like"/>
    <property type="match status" value="1"/>
</dbReference>
<dbReference type="PATRIC" id="fig|80852.17.peg.3076"/>
<evidence type="ECO:0000256" key="2">
    <source>
        <dbReference type="ARBA" id="ARBA00022448"/>
    </source>
</evidence>
<keyword evidence="12" id="KW-1185">Reference proteome</keyword>
<evidence type="ECO:0000313" key="12">
    <source>
        <dbReference type="Proteomes" id="UP000032427"/>
    </source>
</evidence>
<dbReference type="STRING" id="80852.AWOD_II_0320"/>
<gene>
    <name evidence="11" type="primary">sapB</name>
    <name evidence="11" type="ORF">AWOD_II_0320</name>
</gene>
<feature type="transmembrane region" description="Helical" evidence="9">
    <location>
        <begin position="109"/>
        <end position="133"/>
    </location>
</feature>
<dbReference type="PROSITE" id="PS50928">
    <property type="entry name" value="ABC_TM1"/>
    <property type="match status" value="1"/>
</dbReference>
<sequence length="320" mass="35719">MWFYTIRRFNLFIITLLILTLIGFNILRLDQASAWSQAPFFSGWITYLGQLANGNLGVNQYGLNMLEEILRVFPATMELCFFAFFIALIIGTPIGTIAGMRQGKPLDTLISSIALLGYSMPLFWIALILLMFFSLKLGITPVSGRYSLLYEFDAKTGFAFIDVLASRSPYRAEMLENIIQHLILPTLVLSIAPMTEVIRLMRSSVSTVITQNYIKVAHTKGLSKFEIMVKHIIRNALPPIIPKLGIQLSGLFTAAILTESIFNWPGVGRWLLDAIINQDFVAIQAGVITVASFILFANILSDLLGAAVNPLVRKEFYALK</sequence>
<evidence type="ECO:0000313" key="11">
    <source>
        <dbReference type="EMBL" id="CED56968.1"/>
    </source>
</evidence>
<evidence type="ECO:0000256" key="5">
    <source>
        <dbReference type="ARBA" id="ARBA00022692"/>
    </source>
</evidence>
<feature type="transmembrane region" description="Helical" evidence="9">
    <location>
        <begin position="72"/>
        <end position="97"/>
    </location>
</feature>
<name>A0A090JZW6_9GAMM</name>